<protein>
    <submittedName>
        <fullName evidence="1">Uncharacterized protein</fullName>
    </submittedName>
</protein>
<dbReference type="EMBL" id="JAOQNS010000007">
    <property type="protein sequence ID" value="MCW2308286.1"/>
    <property type="molecule type" value="Genomic_DNA"/>
</dbReference>
<comment type="caution">
    <text evidence="1">The sequence shown here is derived from an EMBL/GenBank/DDBJ whole genome shotgun (WGS) entry which is preliminary data.</text>
</comment>
<evidence type="ECO:0000313" key="1">
    <source>
        <dbReference type="EMBL" id="MCW2308286.1"/>
    </source>
</evidence>
<name>A0ABT3HD15_9HYPH</name>
<dbReference type="Proteomes" id="UP001209755">
    <property type="component" value="Unassembled WGS sequence"/>
</dbReference>
<evidence type="ECO:0000313" key="2">
    <source>
        <dbReference type="Proteomes" id="UP001209755"/>
    </source>
</evidence>
<keyword evidence="2" id="KW-1185">Reference proteome</keyword>
<sequence length="52" mass="5587">MSALKHLPFWRTSSMGLRAVIVALILLGAVRAGLQEDNPLSPHPPAPVELSK</sequence>
<dbReference type="RefSeq" id="WP_264601910.1">
    <property type="nucleotide sequence ID" value="NZ_JAOQNS010000007.1"/>
</dbReference>
<organism evidence="1 2">
    <name type="scientific">Rhodobium gokarnense</name>
    <dbReference type="NCBI Taxonomy" id="364296"/>
    <lineage>
        <taxon>Bacteria</taxon>
        <taxon>Pseudomonadati</taxon>
        <taxon>Pseudomonadota</taxon>
        <taxon>Alphaproteobacteria</taxon>
        <taxon>Hyphomicrobiales</taxon>
        <taxon>Rhodobiaceae</taxon>
        <taxon>Rhodobium</taxon>
    </lineage>
</organism>
<accession>A0ABT3HD15</accession>
<gene>
    <name evidence="1" type="ORF">M2319_002628</name>
</gene>
<proteinExistence type="predicted"/>
<reference evidence="2" key="1">
    <citation type="submission" date="2023-07" db="EMBL/GenBank/DDBJ databases">
        <title>Genome sequencing of Purple Non-Sulfur Bacteria from various extreme environments.</title>
        <authorList>
            <person name="Mayer M."/>
        </authorList>
    </citation>
    <scope>NUCLEOTIDE SEQUENCE [LARGE SCALE GENOMIC DNA]</scope>
    <source>
        <strain evidence="2">DSM 17935</strain>
    </source>
</reference>